<feature type="domain" description="DUF659" evidence="1">
    <location>
        <begin position="1"/>
        <end position="48"/>
    </location>
</feature>
<dbReference type="InterPro" id="IPR007021">
    <property type="entry name" value="DUF659"/>
</dbReference>
<reference evidence="3" key="2">
    <citation type="submission" date="2025-08" db="UniProtKB">
        <authorList>
            <consortium name="RefSeq"/>
        </authorList>
    </citation>
    <scope>IDENTIFICATION</scope>
    <source>
        <tissue evidence="3">Leaves</tissue>
    </source>
</reference>
<evidence type="ECO:0000259" key="1">
    <source>
        <dbReference type="Pfam" id="PF04937"/>
    </source>
</evidence>
<dbReference type="GeneID" id="113711360"/>
<reference evidence="2" key="1">
    <citation type="journal article" date="2025" name="Foods">
        <title>Unveiling the Microbial Signatures of Arabica Coffee Cherries: Insights into Ripeness Specific Diversity, Functional Traits, and Implications for Quality and Safety.</title>
        <authorList>
            <consortium name="RefSeq"/>
            <person name="Tenea G.N."/>
            <person name="Cifuentes V."/>
            <person name="Reyes P."/>
            <person name="Cevallos-Vallejos M."/>
        </authorList>
    </citation>
    <scope>NUCLEOTIDE SEQUENCE [LARGE SCALE GENOMIC DNA]</scope>
</reference>
<accession>A0A6P6UHH7</accession>
<dbReference type="InterPro" id="IPR012337">
    <property type="entry name" value="RNaseH-like_sf"/>
</dbReference>
<protein>
    <recommendedName>
        <fullName evidence="1">DUF659 domain-containing protein</fullName>
    </recommendedName>
</protein>
<gene>
    <name evidence="3" type="primary">LOC113711360</name>
</gene>
<proteinExistence type="predicted"/>
<keyword evidence="2" id="KW-1185">Reference proteome</keyword>
<dbReference type="SUPFAM" id="SSF53098">
    <property type="entry name" value="Ribonuclease H-like"/>
    <property type="match status" value="1"/>
</dbReference>
<evidence type="ECO:0000313" key="3">
    <source>
        <dbReference type="RefSeq" id="XP_027090325.1"/>
    </source>
</evidence>
<dbReference type="OrthoDB" id="2012664at2759"/>
<dbReference type="Proteomes" id="UP001652660">
    <property type="component" value="Chromosome 10e"/>
</dbReference>
<dbReference type="PANTHER" id="PTHR32166">
    <property type="entry name" value="OSJNBA0013A04.12 PROTEIN"/>
    <property type="match status" value="1"/>
</dbReference>
<dbReference type="Pfam" id="PF04937">
    <property type="entry name" value="DUF659"/>
    <property type="match status" value="1"/>
</dbReference>
<dbReference type="RefSeq" id="XP_027090325.1">
    <property type="nucleotide sequence ID" value="XM_027234524.1"/>
</dbReference>
<name>A0A6P6UHH7_COFAR</name>
<dbReference type="AlphaFoldDB" id="A0A6P6UHH7"/>
<sequence>MKAAGEQLMKKRKHLFWSPCVAHCIDLMLEDIGQMKSIKDAIKQGRRITSFTYNSDKVVNLMKTYTNNRELLRPDITRFATEFIATESLLGHTTELKRMCTSNEWHKYTSSSKRREEATEVSDLILSERFWKRVQQVCAVMEPLVKVLKVINQDKKSTLPIIYEAIERAKMAIEIVVKDYQKYWDIIDDRWYRQLHQHLHAAAYFLNPALQCSGTCEFNTREVRRGLKEVIKRLEPDLEVQAKAMNEINTIVNKIGEFGRALAIKEVARSLSGS</sequence>
<dbReference type="PANTHER" id="PTHR32166:SF123">
    <property type="entry name" value="BED-TYPE DOMAIN-CONTAINING PROTEIN"/>
    <property type="match status" value="1"/>
</dbReference>
<evidence type="ECO:0000313" key="2">
    <source>
        <dbReference type="Proteomes" id="UP001652660"/>
    </source>
</evidence>
<organism evidence="2 3">
    <name type="scientific">Coffea arabica</name>
    <name type="common">Arabian coffee</name>
    <dbReference type="NCBI Taxonomy" id="13443"/>
    <lineage>
        <taxon>Eukaryota</taxon>
        <taxon>Viridiplantae</taxon>
        <taxon>Streptophyta</taxon>
        <taxon>Embryophyta</taxon>
        <taxon>Tracheophyta</taxon>
        <taxon>Spermatophyta</taxon>
        <taxon>Magnoliopsida</taxon>
        <taxon>eudicotyledons</taxon>
        <taxon>Gunneridae</taxon>
        <taxon>Pentapetalae</taxon>
        <taxon>asterids</taxon>
        <taxon>lamiids</taxon>
        <taxon>Gentianales</taxon>
        <taxon>Rubiaceae</taxon>
        <taxon>Ixoroideae</taxon>
        <taxon>Gardenieae complex</taxon>
        <taxon>Bertiereae - Coffeeae clade</taxon>
        <taxon>Coffeeae</taxon>
        <taxon>Coffea</taxon>
    </lineage>
</organism>